<feature type="region of interest" description="Disordered" evidence="1">
    <location>
        <begin position="1"/>
        <end position="43"/>
    </location>
</feature>
<dbReference type="AlphaFoldDB" id="F6GBG1"/>
<accession>F6GBG1</accession>
<name>F6GBG1_RALS8</name>
<proteinExistence type="predicted"/>
<feature type="compositionally biased region" description="Low complexity" evidence="1">
    <location>
        <begin position="1"/>
        <end position="12"/>
    </location>
</feature>
<feature type="compositionally biased region" description="Polar residues" evidence="1">
    <location>
        <begin position="26"/>
        <end position="35"/>
    </location>
</feature>
<keyword evidence="2" id="KW-0614">Plasmid</keyword>
<dbReference type="KEGG" id="rsn:RSPO_m01391"/>
<dbReference type="Proteomes" id="UP000007953">
    <property type="component" value="Plasmid megaplasmid"/>
</dbReference>
<dbReference type="EMBL" id="CP002820">
    <property type="protein sequence ID" value="AEG72026.1"/>
    <property type="molecule type" value="Genomic_DNA"/>
</dbReference>
<dbReference type="PATRIC" id="fig|1031711.3.peg.4582"/>
<dbReference type="HOGENOM" id="CLU_3238615_0_0_4"/>
<reference evidence="2 3" key="1">
    <citation type="journal article" date="2011" name="J. Bacteriol.">
        <title>Complete genome sequence of the plant pathogen Ralstonia solanacearum strain Po82.</title>
        <authorList>
            <person name="Xu J."/>
            <person name="Zheng H.J."/>
            <person name="Liu L."/>
            <person name="Pan Z.C."/>
            <person name="Prior P."/>
            <person name="Tang B."/>
            <person name="Xu J.S."/>
            <person name="Zhang H."/>
            <person name="Tian Q."/>
            <person name="Zhang L.Q."/>
            <person name="Feng J."/>
        </authorList>
    </citation>
    <scope>NUCLEOTIDE SEQUENCE [LARGE SCALE GENOMIC DNA]</scope>
    <source>
        <strain evidence="3">Po82</strain>
    </source>
</reference>
<evidence type="ECO:0000313" key="2">
    <source>
        <dbReference type="EMBL" id="AEG72026.1"/>
    </source>
</evidence>
<sequence length="43" mass="4990">MSVKRAPGTAPARRIRPRTAQRLARTSRQPRYQETGSRRRQAI</sequence>
<evidence type="ECO:0000313" key="3">
    <source>
        <dbReference type="Proteomes" id="UP000007953"/>
    </source>
</evidence>
<geneLocation type="plasmid" evidence="3"/>
<gene>
    <name evidence="2" type="ordered locus">RSPO_m01391</name>
</gene>
<protein>
    <submittedName>
        <fullName evidence="2">Uncharacterized protein</fullName>
    </submittedName>
</protein>
<organism evidence="2 3">
    <name type="scientific">Ralstonia solanacearum (strain Po82)</name>
    <dbReference type="NCBI Taxonomy" id="1031711"/>
    <lineage>
        <taxon>Bacteria</taxon>
        <taxon>Pseudomonadati</taxon>
        <taxon>Pseudomonadota</taxon>
        <taxon>Betaproteobacteria</taxon>
        <taxon>Burkholderiales</taxon>
        <taxon>Burkholderiaceae</taxon>
        <taxon>Ralstonia</taxon>
        <taxon>Ralstonia solanacearum species complex</taxon>
    </lineage>
</organism>
<evidence type="ECO:0000256" key="1">
    <source>
        <dbReference type="SAM" id="MobiDB-lite"/>
    </source>
</evidence>